<dbReference type="STRING" id="35622.SAMN04489764_1717"/>
<dbReference type="GO" id="GO:0022857">
    <property type="term" value="F:transmembrane transporter activity"/>
    <property type="evidence" value="ECO:0007669"/>
    <property type="project" value="InterPro"/>
</dbReference>
<evidence type="ECO:0000256" key="8">
    <source>
        <dbReference type="SAM" id="Phobius"/>
    </source>
</evidence>
<protein>
    <submittedName>
        <fullName evidence="9">Small multidrug resistance pump</fullName>
    </submittedName>
</protein>
<evidence type="ECO:0000256" key="7">
    <source>
        <dbReference type="RuleBase" id="RU003942"/>
    </source>
</evidence>
<dbReference type="Pfam" id="PF00893">
    <property type="entry name" value="Multi_Drug_Res"/>
    <property type="match status" value="1"/>
</dbReference>
<dbReference type="InterPro" id="IPR000390">
    <property type="entry name" value="Small_drug/metabolite_transptr"/>
</dbReference>
<dbReference type="PANTHER" id="PTHR30561">
    <property type="entry name" value="SMR FAMILY PROTON-DEPENDENT DRUG EFFLUX TRANSPORTER SUGE"/>
    <property type="match status" value="1"/>
</dbReference>
<keyword evidence="3" id="KW-1003">Cell membrane</keyword>
<keyword evidence="5 8" id="KW-1133">Transmembrane helix</keyword>
<dbReference type="OrthoDB" id="3175079at2"/>
<evidence type="ECO:0000256" key="1">
    <source>
        <dbReference type="ARBA" id="ARBA00004651"/>
    </source>
</evidence>
<name>A0A1H1CYK2_9ACTN</name>
<dbReference type="SUPFAM" id="SSF103481">
    <property type="entry name" value="Multidrug resistance efflux transporter EmrE"/>
    <property type="match status" value="1"/>
</dbReference>
<dbReference type="AlphaFoldDB" id="A0A1H1CYK2"/>
<dbReference type="RefSeq" id="WP_093258538.1">
    <property type="nucleotide sequence ID" value="NZ_FNKK01000002.1"/>
</dbReference>
<dbReference type="Gene3D" id="1.10.3730.20">
    <property type="match status" value="1"/>
</dbReference>
<keyword evidence="6 8" id="KW-0472">Membrane</keyword>
<evidence type="ECO:0000256" key="5">
    <source>
        <dbReference type="ARBA" id="ARBA00022989"/>
    </source>
</evidence>
<dbReference type="InterPro" id="IPR045324">
    <property type="entry name" value="Small_multidrug_res"/>
</dbReference>
<comment type="subcellular location">
    <subcellularLocation>
        <location evidence="1 7">Cell membrane</location>
        <topology evidence="1 7">Multi-pass membrane protein</topology>
    </subcellularLocation>
</comment>
<evidence type="ECO:0000256" key="4">
    <source>
        <dbReference type="ARBA" id="ARBA00022692"/>
    </source>
</evidence>
<dbReference type="Proteomes" id="UP000217103">
    <property type="component" value="Unassembled WGS sequence"/>
</dbReference>
<organism evidence="9 10">
    <name type="scientific">Thermostaphylospora chromogena</name>
    <dbReference type="NCBI Taxonomy" id="35622"/>
    <lineage>
        <taxon>Bacteria</taxon>
        <taxon>Bacillati</taxon>
        <taxon>Actinomycetota</taxon>
        <taxon>Actinomycetes</taxon>
        <taxon>Streptosporangiales</taxon>
        <taxon>Thermomonosporaceae</taxon>
        <taxon>Thermostaphylospora</taxon>
    </lineage>
</organism>
<keyword evidence="10" id="KW-1185">Reference proteome</keyword>
<evidence type="ECO:0000313" key="10">
    <source>
        <dbReference type="Proteomes" id="UP000217103"/>
    </source>
</evidence>
<keyword evidence="4 7" id="KW-0812">Transmembrane</keyword>
<feature type="transmembrane region" description="Helical" evidence="8">
    <location>
        <begin position="84"/>
        <end position="105"/>
    </location>
</feature>
<sequence length="109" mass="10936">MPWLMLAGAIALEVIATVTLRGTAEALRPLPVMVVIAGYLGSFTLMAMALRTLNVGVVYAIWSGVGTAGVAAAGALLYGERLNLTAIAGIALIVLGVVITASSGATTHG</sequence>
<proteinExistence type="inferred from homology"/>
<comment type="similarity">
    <text evidence="7">Belongs to the drug/metabolite transporter (DMT) superfamily. Small multidrug resistance (SMR) (TC 2.A.7.1) family.</text>
</comment>
<dbReference type="EMBL" id="FNKK01000002">
    <property type="protein sequence ID" value="SDQ69220.1"/>
    <property type="molecule type" value="Genomic_DNA"/>
</dbReference>
<feature type="transmembrane region" description="Helical" evidence="8">
    <location>
        <begin position="32"/>
        <end position="50"/>
    </location>
</feature>
<evidence type="ECO:0000313" key="9">
    <source>
        <dbReference type="EMBL" id="SDQ69220.1"/>
    </source>
</evidence>
<gene>
    <name evidence="9" type="ORF">SAMN04489764_1717</name>
</gene>
<keyword evidence="2" id="KW-0813">Transport</keyword>
<dbReference type="GO" id="GO:0005886">
    <property type="term" value="C:plasma membrane"/>
    <property type="evidence" value="ECO:0007669"/>
    <property type="project" value="UniProtKB-SubCell"/>
</dbReference>
<evidence type="ECO:0000256" key="2">
    <source>
        <dbReference type="ARBA" id="ARBA00022448"/>
    </source>
</evidence>
<reference evidence="9 10" key="1">
    <citation type="submission" date="2016-10" db="EMBL/GenBank/DDBJ databases">
        <authorList>
            <person name="de Groot N.N."/>
        </authorList>
    </citation>
    <scope>NUCLEOTIDE SEQUENCE [LARGE SCALE GENOMIC DNA]</scope>
    <source>
        <strain evidence="9 10">DSM 43794</strain>
    </source>
</reference>
<evidence type="ECO:0000256" key="6">
    <source>
        <dbReference type="ARBA" id="ARBA00023136"/>
    </source>
</evidence>
<evidence type="ECO:0000256" key="3">
    <source>
        <dbReference type="ARBA" id="ARBA00022475"/>
    </source>
</evidence>
<dbReference type="PANTHER" id="PTHR30561:SF1">
    <property type="entry name" value="MULTIDRUG TRANSPORTER EMRE"/>
    <property type="match status" value="1"/>
</dbReference>
<feature type="transmembrane region" description="Helical" evidence="8">
    <location>
        <begin position="57"/>
        <end position="78"/>
    </location>
</feature>
<accession>A0A1H1CYK2</accession>
<dbReference type="InterPro" id="IPR037185">
    <property type="entry name" value="EmrE-like"/>
</dbReference>